<sequence>MRDFADGPHVLKSRTFLRGFTAVADRGLSMEIWCYDHHLPDALTLVTEYPETTFVLNHYATPVGLFGPRGRRVGRTADQRAAQLDAWRKNVAALADHPNVVAKHSGLGMPVLGGEHSRPISAASVGEIVDRAAPLIRHLHDCFGSDRTMWASNYPIDKPGLTLPATLRVVTDVLGSDADIRKLTHDVASSVYRIG</sequence>
<protein>
    <submittedName>
        <fullName evidence="3">Amidohydrolase family protein</fullName>
    </submittedName>
</protein>
<keyword evidence="4" id="KW-1185">Reference proteome</keyword>
<proteinExistence type="inferred from homology"/>
<dbReference type="EMBL" id="JBHSNS010000014">
    <property type="protein sequence ID" value="MFC5731271.1"/>
    <property type="molecule type" value="Genomic_DNA"/>
</dbReference>
<accession>A0ABW0ZJS5</accession>
<dbReference type="RefSeq" id="WP_136433661.1">
    <property type="nucleotide sequence ID" value="NZ_JBHSNS010000014.1"/>
</dbReference>
<dbReference type="SUPFAM" id="SSF51556">
    <property type="entry name" value="Metallo-dependent hydrolases"/>
    <property type="match status" value="1"/>
</dbReference>
<dbReference type="Proteomes" id="UP001596072">
    <property type="component" value="Unassembled WGS sequence"/>
</dbReference>
<dbReference type="Pfam" id="PF04909">
    <property type="entry name" value="Amidohydro_2"/>
    <property type="match status" value="1"/>
</dbReference>
<dbReference type="Gene3D" id="3.20.20.140">
    <property type="entry name" value="Metal-dependent hydrolases"/>
    <property type="match status" value="1"/>
</dbReference>
<reference evidence="4" key="1">
    <citation type="journal article" date="2019" name="Int. J. Syst. Evol. Microbiol.">
        <title>The Global Catalogue of Microorganisms (GCM) 10K type strain sequencing project: providing services to taxonomists for standard genome sequencing and annotation.</title>
        <authorList>
            <consortium name="The Broad Institute Genomics Platform"/>
            <consortium name="The Broad Institute Genome Sequencing Center for Infectious Disease"/>
            <person name="Wu L."/>
            <person name="Ma J."/>
        </authorList>
    </citation>
    <scope>NUCLEOTIDE SEQUENCE [LARGE SCALE GENOMIC DNA]</scope>
    <source>
        <strain evidence="4">YIM 94188</strain>
    </source>
</reference>
<dbReference type="PANTHER" id="PTHR43569:SF1">
    <property type="entry name" value="BLL3371 PROTEIN"/>
    <property type="match status" value="1"/>
</dbReference>
<dbReference type="InterPro" id="IPR032466">
    <property type="entry name" value="Metal_Hydrolase"/>
</dbReference>
<dbReference type="PANTHER" id="PTHR43569">
    <property type="entry name" value="AMIDOHYDROLASE"/>
    <property type="match status" value="1"/>
</dbReference>
<dbReference type="InterPro" id="IPR052350">
    <property type="entry name" value="Metallo-dep_Lactonases"/>
</dbReference>
<gene>
    <name evidence="3" type="ORF">ACFPQB_20340</name>
</gene>
<comment type="caution">
    <text evidence="3">The sequence shown here is derived from an EMBL/GenBank/DDBJ whole genome shotgun (WGS) entry which is preliminary data.</text>
</comment>
<evidence type="ECO:0000259" key="2">
    <source>
        <dbReference type="Pfam" id="PF04909"/>
    </source>
</evidence>
<feature type="domain" description="Amidohydrolase-related" evidence="2">
    <location>
        <begin position="17"/>
        <end position="194"/>
    </location>
</feature>
<comment type="similarity">
    <text evidence="1">Belongs to the metallo-dependent hydrolases superfamily.</text>
</comment>
<organism evidence="3 4">
    <name type="scientific">Nocardioides vastitatis</name>
    <dbReference type="NCBI Taxonomy" id="2568655"/>
    <lineage>
        <taxon>Bacteria</taxon>
        <taxon>Bacillati</taxon>
        <taxon>Actinomycetota</taxon>
        <taxon>Actinomycetes</taxon>
        <taxon>Propionibacteriales</taxon>
        <taxon>Nocardioidaceae</taxon>
        <taxon>Nocardioides</taxon>
    </lineage>
</organism>
<evidence type="ECO:0000256" key="1">
    <source>
        <dbReference type="ARBA" id="ARBA00038310"/>
    </source>
</evidence>
<evidence type="ECO:0000313" key="3">
    <source>
        <dbReference type="EMBL" id="MFC5731271.1"/>
    </source>
</evidence>
<dbReference type="InterPro" id="IPR006680">
    <property type="entry name" value="Amidohydro-rel"/>
</dbReference>
<evidence type="ECO:0000313" key="4">
    <source>
        <dbReference type="Proteomes" id="UP001596072"/>
    </source>
</evidence>
<name>A0ABW0ZJS5_9ACTN</name>